<dbReference type="AlphaFoldDB" id="A0A1I6S9J6"/>
<dbReference type="CDD" id="cd03801">
    <property type="entry name" value="GT4_PimA-like"/>
    <property type="match status" value="1"/>
</dbReference>
<sequence length="323" mass="33803">MRVHWVVPDDELPSGGNVYDRRAATGLAELGFEVRVSAVAGAWPQPDRAALDRLGHALGGIADGEVVLFDGIVACGVPDVIAAHARRLRVAILVHLPLADETGLSARTAALLDAAEQRALSAAELVITTSPQTARRLPGARIAIPGTDPAPVATGTDGVSRLLCVAALMPRKGQELLLRALDDMPLTCEFVGPERDSGYARVLRERGGVLRGPLTGAELDEVYASADLLVQPSLAETYGMAVTEGLARGIPVIASAVPDALGDGGLLLPPGDLDALTAALRDWVADPAFRERLRAAALRRRAELPTWDATARQLAAALTSLEA</sequence>
<dbReference type="RefSeq" id="WP_093417821.1">
    <property type="nucleotide sequence ID" value="NZ_FOZX01000004.1"/>
</dbReference>
<dbReference type="Pfam" id="PF13692">
    <property type="entry name" value="Glyco_trans_1_4"/>
    <property type="match status" value="1"/>
</dbReference>
<dbReference type="Proteomes" id="UP000198852">
    <property type="component" value="Unassembled WGS sequence"/>
</dbReference>
<dbReference type="EMBL" id="FOZX01000004">
    <property type="protein sequence ID" value="SFS73560.1"/>
    <property type="molecule type" value="Genomic_DNA"/>
</dbReference>
<gene>
    <name evidence="1" type="ORF">SAMN05660874_03011</name>
</gene>
<name>A0A1I6S9J6_9PSEU</name>
<dbReference type="STRING" id="95161.SAMN05660874_03011"/>
<dbReference type="GO" id="GO:0016757">
    <property type="term" value="F:glycosyltransferase activity"/>
    <property type="evidence" value="ECO:0007669"/>
    <property type="project" value="TreeGrafter"/>
</dbReference>
<proteinExistence type="predicted"/>
<dbReference type="Gene3D" id="3.40.50.2000">
    <property type="entry name" value="Glycogen Phosphorylase B"/>
    <property type="match status" value="1"/>
</dbReference>
<keyword evidence="2" id="KW-1185">Reference proteome</keyword>
<keyword evidence="1" id="KW-0808">Transferase</keyword>
<dbReference type="PANTHER" id="PTHR45947">
    <property type="entry name" value="SULFOQUINOVOSYL TRANSFERASE SQD2"/>
    <property type="match status" value="1"/>
</dbReference>
<reference evidence="2" key="1">
    <citation type="submission" date="2016-10" db="EMBL/GenBank/DDBJ databases">
        <authorList>
            <person name="Varghese N."/>
            <person name="Submissions S."/>
        </authorList>
    </citation>
    <scope>NUCLEOTIDE SEQUENCE [LARGE SCALE GENOMIC DNA]</scope>
    <source>
        <strain evidence="2">DSM 44771</strain>
    </source>
</reference>
<organism evidence="1 2">
    <name type="scientific">Saccharopolyspora flava</name>
    <dbReference type="NCBI Taxonomy" id="95161"/>
    <lineage>
        <taxon>Bacteria</taxon>
        <taxon>Bacillati</taxon>
        <taxon>Actinomycetota</taxon>
        <taxon>Actinomycetes</taxon>
        <taxon>Pseudonocardiales</taxon>
        <taxon>Pseudonocardiaceae</taxon>
        <taxon>Saccharopolyspora</taxon>
    </lineage>
</organism>
<dbReference type="InterPro" id="IPR050194">
    <property type="entry name" value="Glycosyltransferase_grp1"/>
</dbReference>
<evidence type="ECO:0000313" key="1">
    <source>
        <dbReference type="EMBL" id="SFS73560.1"/>
    </source>
</evidence>
<protein>
    <submittedName>
        <fullName evidence="1">Glycosyltransferase involved in cell wall bisynthesis</fullName>
    </submittedName>
</protein>
<evidence type="ECO:0000313" key="2">
    <source>
        <dbReference type="Proteomes" id="UP000198852"/>
    </source>
</evidence>
<dbReference type="PANTHER" id="PTHR45947:SF3">
    <property type="entry name" value="SULFOQUINOVOSYL TRANSFERASE SQD2"/>
    <property type="match status" value="1"/>
</dbReference>
<dbReference type="OrthoDB" id="9765330at2"/>
<accession>A0A1I6S9J6</accession>
<dbReference type="SUPFAM" id="SSF53756">
    <property type="entry name" value="UDP-Glycosyltransferase/glycogen phosphorylase"/>
    <property type="match status" value="1"/>
</dbReference>